<proteinExistence type="predicted"/>
<feature type="chain" id="PRO_5045609386" evidence="1">
    <location>
        <begin position="18"/>
        <end position="274"/>
    </location>
</feature>
<sequence length="274" mass="29765">MKYLLTLLLSISVSAQAIIIRHDVADAQYKVPSTELPRLATFYFDGAHGTLIAPTWVLTAAHATFCVKPNSSIRLNAKHHTIKRVYIHKDYTPGRSHDIALIELQQPVFGVTPFSLNTKSDELNKNLWFIGIGGTGNGLTGQTVDNFENKGQMRKAQNKVALAQGPLLKFTFDKGDNALALEGVSGGGDSGGPAYTFQNDTGVIYGISSRVEGGNIGKYGVSEVYSRTSFFAPWINKIISGKNIDALSDAKLKQLPAGLTEDILPRVCNDIRIK</sequence>
<dbReference type="GO" id="GO:0016787">
    <property type="term" value="F:hydrolase activity"/>
    <property type="evidence" value="ECO:0007669"/>
    <property type="project" value="UniProtKB-KW"/>
</dbReference>
<evidence type="ECO:0000259" key="2">
    <source>
        <dbReference type="PROSITE" id="PS50240"/>
    </source>
</evidence>
<reference evidence="3 4" key="1">
    <citation type="submission" date="2023-12" db="EMBL/GenBank/DDBJ databases">
        <title>Friends and Foes: Symbiotic and Algicidal bacterial influence on Karenia brevis blooms.</title>
        <authorList>
            <person name="Fei C."/>
            <person name="Mohamed A.R."/>
            <person name="Booker A."/>
            <person name="Arshad M."/>
            <person name="Klass S."/>
            <person name="Ahn S."/>
            <person name="Gilbert P.M."/>
            <person name="Heil C.A."/>
            <person name="Martinez J.M."/>
            <person name="Amin S.A."/>
        </authorList>
    </citation>
    <scope>NUCLEOTIDE SEQUENCE [LARGE SCALE GENOMIC DNA]</scope>
    <source>
        <strain evidence="3 4">CE15</strain>
    </source>
</reference>
<dbReference type="PROSITE" id="PS50240">
    <property type="entry name" value="TRYPSIN_DOM"/>
    <property type="match status" value="1"/>
</dbReference>
<dbReference type="SMART" id="SM00020">
    <property type="entry name" value="Tryp_SPc"/>
    <property type="match status" value="1"/>
</dbReference>
<dbReference type="InterPro" id="IPR043504">
    <property type="entry name" value="Peptidase_S1_PA_chymotrypsin"/>
</dbReference>
<comment type="caution">
    <text evidence="3">The sequence shown here is derived from an EMBL/GenBank/DDBJ whole genome shotgun (WGS) entry which is preliminary data.</text>
</comment>
<organism evidence="3 4">
    <name type="scientific">Pseudoalteromonas spongiae</name>
    <dbReference type="NCBI Taxonomy" id="298657"/>
    <lineage>
        <taxon>Bacteria</taxon>
        <taxon>Pseudomonadati</taxon>
        <taxon>Pseudomonadota</taxon>
        <taxon>Gammaproteobacteria</taxon>
        <taxon>Alteromonadales</taxon>
        <taxon>Pseudoalteromonadaceae</taxon>
        <taxon>Pseudoalteromonas</taxon>
    </lineage>
</organism>
<evidence type="ECO:0000313" key="3">
    <source>
        <dbReference type="EMBL" id="MEI4551722.1"/>
    </source>
</evidence>
<dbReference type="EMBL" id="JBAWKS010000002">
    <property type="protein sequence ID" value="MEI4551722.1"/>
    <property type="molecule type" value="Genomic_DNA"/>
</dbReference>
<feature type="signal peptide" evidence="1">
    <location>
        <begin position="1"/>
        <end position="17"/>
    </location>
</feature>
<dbReference type="PANTHER" id="PTHR24260:SF132">
    <property type="entry name" value="PEPTIDASE S1 DOMAIN-CONTAINING PROTEIN"/>
    <property type="match status" value="1"/>
</dbReference>
<keyword evidence="1" id="KW-0732">Signal</keyword>
<dbReference type="RefSeq" id="WP_336436656.1">
    <property type="nucleotide sequence ID" value="NZ_JBAWKS010000002.1"/>
</dbReference>
<dbReference type="Gene3D" id="2.40.10.10">
    <property type="entry name" value="Trypsin-like serine proteases"/>
    <property type="match status" value="1"/>
</dbReference>
<keyword evidence="4" id="KW-1185">Reference proteome</keyword>
<dbReference type="InterPro" id="IPR009003">
    <property type="entry name" value="Peptidase_S1_PA"/>
</dbReference>
<dbReference type="Pfam" id="PF00089">
    <property type="entry name" value="Trypsin"/>
    <property type="match status" value="1"/>
</dbReference>
<accession>A0ABU8EXL4</accession>
<evidence type="ECO:0000256" key="1">
    <source>
        <dbReference type="SAM" id="SignalP"/>
    </source>
</evidence>
<protein>
    <submittedName>
        <fullName evidence="3">Trypsin-like serine protease</fullName>
        <ecNumber evidence="3">3.4.21.-</ecNumber>
    </submittedName>
</protein>
<name>A0ABU8EXL4_9GAMM</name>
<dbReference type="PANTHER" id="PTHR24260">
    <property type="match status" value="1"/>
</dbReference>
<dbReference type="InterPro" id="IPR001314">
    <property type="entry name" value="Peptidase_S1A"/>
</dbReference>
<keyword evidence="3" id="KW-0378">Hydrolase</keyword>
<dbReference type="Proteomes" id="UP001382455">
    <property type="component" value="Unassembled WGS sequence"/>
</dbReference>
<dbReference type="InterPro" id="IPR051333">
    <property type="entry name" value="CLIP_Serine_Protease"/>
</dbReference>
<dbReference type="PRINTS" id="PR00722">
    <property type="entry name" value="CHYMOTRYPSIN"/>
</dbReference>
<evidence type="ECO:0000313" key="4">
    <source>
        <dbReference type="Proteomes" id="UP001382455"/>
    </source>
</evidence>
<dbReference type="InterPro" id="IPR001254">
    <property type="entry name" value="Trypsin_dom"/>
</dbReference>
<dbReference type="EC" id="3.4.21.-" evidence="3"/>
<dbReference type="SUPFAM" id="SSF50494">
    <property type="entry name" value="Trypsin-like serine proteases"/>
    <property type="match status" value="1"/>
</dbReference>
<feature type="domain" description="Peptidase S1" evidence="2">
    <location>
        <begin position="24"/>
        <end position="240"/>
    </location>
</feature>
<gene>
    <name evidence="3" type="ORF">WAE96_18745</name>
</gene>